<evidence type="ECO:0000256" key="1">
    <source>
        <dbReference type="SAM" id="MobiDB-lite"/>
    </source>
</evidence>
<feature type="region of interest" description="Disordered" evidence="1">
    <location>
        <begin position="70"/>
        <end position="91"/>
    </location>
</feature>
<sequence>MCQGVVKAAEQELKALRREQERVLELVQKTTEYNHAGAAKERNAHPLQLFIVVRDFLGMVDQACVDIKRKVQQKKPAPSSSQPNAAAAAPTVAAAAAATTAVTASVTKEATDGQAAPTHKPPEEADSKRKRVMPRFPNLPAHFMKDSSDSDSSSDEE</sequence>
<dbReference type="InterPro" id="IPR027643">
    <property type="entry name" value="Formin-like_plant"/>
</dbReference>
<dbReference type="EMBL" id="CM027688">
    <property type="protein sequence ID" value="KAG0516470.1"/>
    <property type="molecule type" value="Genomic_DNA"/>
</dbReference>
<dbReference type="SUPFAM" id="SSF101447">
    <property type="entry name" value="Formin homology 2 domain (FH2 domain)"/>
    <property type="match status" value="1"/>
</dbReference>
<dbReference type="PANTHER" id="PTHR23213:SF354">
    <property type="entry name" value="FORMIN-LIKE PROTEIN 4"/>
    <property type="match status" value="1"/>
</dbReference>
<accession>A0A921Q8Y0</accession>
<dbReference type="InterPro" id="IPR042201">
    <property type="entry name" value="FH2_Formin_sf"/>
</dbReference>
<comment type="caution">
    <text evidence="2">The sequence shown here is derived from an EMBL/GenBank/DDBJ whole genome shotgun (WGS) entry which is preliminary data.</text>
</comment>
<dbReference type="GO" id="GO:0045010">
    <property type="term" value="P:actin nucleation"/>
    <property type="evidence" value="ECO:0007669"/>
    <property type="project" value="InterPro"/>
</dbReference>
<proteinExistence type="predicted"/>
<dbReference type="AlphaFoldDB" id="A0A921Q8Y0"/>
<evidence type="ECO:0000313" key="2">
    <source>
        <dbReference type="EMBL" id="KAG0516470.1"/>
    </source>
</evidence>
<feature type="compositionally biased region" description="Low complexity" evidence="1">
    <location>
        <begin position="74"/>
        <end position="91"/>
    </location>
</feature>
<organism evidence="2 3">
    <name type="scientific">Sorghum bicolor</name>
    <name type="common">Sorghum</name>
    <name type="synonym">Sorghum vulgare</name>
    <dbReference type="NCBI Taxonomy" id="4558"/>
    <lineage>
        <taxon>Eukaryota</taxon>
        <taxon>Viridiplantae</taxon>
        <taxon>Streptophyta</taxon>
        <taxon>Embryophyta</taxon>
        <taxon>Tracheophyta</taxon>
        <taxon>Spermatophyta</taxon>
        <taxon>Magnoliopsida</taxon>
        <taxon>Liliopsida</taxon>
        <taxon>Poales</taxon>
        <taxon>Poaceae</taxon>
        <taxon>PACMAD clade</taxon>
        <taxon>Panicoideae</taxon>
        <taxon>Andropogonodae</taxon>
        <taxon>Andropogoneae</taxon>
        <taxon>Sorghinae</taxon>
        <taxon>Sorghum</taxon>
    </lineage>
</organism>
<dbReference type="OrthoDB" id="1937582at2759"/>
<dbReference type="KEGG" id="sbi:8066989"/>
<protein>
    <recommendedName>
        <fullName evidence="4">FH2 domain-containing protein</fullName>
    </recommendedName>
</protein>
<dbReference type="Gene3D" id="1.20.58.2220">
    <property type="entry name" value="Formin, FH2 domain"/>
    <property type="match status" value="1"/>
</dbReference>
<dbReference type="PANTHER" id="PTHR23213">
    <property type="entry name" value="FORMIN-RELATED"/>
    <property type="match status" value="1"/>
</dbReference>
<dbReference type="GO" id="GO:0051015">
    <property type="term" value="F:actin filament binding"/>
    <property type="evidence" value="ECO:0007669"/>
    <property type="project" value="InterPro"/>
</dbReference>
<dbReference type="Gramene" id="EES17546">
    <property type="protein sequence ID" value="EES17546"/>
    <property type="gene ID" value="SORBI_3009G005800"/>
</dbReference>
<feature type="region of interest" description="Disordered" evidence="1">
    <location>
        <begin position="105"/>
        <end position="157"/>
    </location>
</feature>
<reference evidence="2" key="2">
    <citation type="submission" date="2020-10" db="EMBL/GenBank/DDBJ databases">
        <authorList>
            <person name="Cooper E.A."/>
            <person name="Brenton Z.W."/>
            <person name="Flinn B.S."/>
            <person name="Jenkins J."/>
            <person name="Shu S."/>
            <person name="Flowers D."/>
            <person name="Luo F."/>
            <person name="Wang Y."/>
            <person name="Xia P."/>
            <person name="Barry K."/>
            <person name="Daum C."/>
            <person name="Lipzen A."/>
            <person name="Yoshinaga Y."/>
            <person name="Schmutz J."/>
            <person name="Saski C."/>
            <person name="Vermerris W."/>
            <person name="Kresovich S."/>
        </authorList>
    </citation>
    <scope>NUCLEOTIDE SEQUENCE</scope>
</reference>
<evidence type="ECO:0008006" key="4">
    <source>
        <dbReference type="Google" id="ProtNLM"/>
    </source>
</evidence>
<reference evidence="2" key="1">
    <citation type="journal article" date="2019" name="BMC Genomics">
        <title>A new reference genome for Sorghum bicolor reveals high levels of sequence similarity between sweet and grain genotypes: implications for the genetics of sugar metabolism.</title>
        <authorList>
            <person name="Cooper E.A."/>
            <person name="Brenton Z.W."/>
            <person name="Flinn B.S."/>
            <person name="Jenkins J."/>
            <person name="Shu S."/>
            <person name="Flowers D."/>
            <person name="Luo F."/>
            <person name="Wang Y."/>
            <person name="Xia P."/>
            <person name="Barry K."/>
            <person name="Daum C."/>
            <person name="Lipzen A."/>
            <person name="Yoshinaga Y."/>
            <person name="Schmutz J."/>
            <person name="Saski C."/>
            <person name="Vermerris W."/>
            <person name="Kresovich S."/>
        </authorList>
    </citation>
    <scope>NUCLEOTIDE SEQUENCE</scope>
</reference>
<name>A0A921Q8Y0_SORBI</name>
<gene>
    <name evidence="2" type="ORF">BDA96_09G006000</name>
</gene>
<dbReference type="Proteomes" id="UP000807115">
    <property type="component" value="Chromosome 9"/>
</dbReference>
<evidence type="ECO:0000313" key="3">
    <source>
        <dbReference type="Proteomes" id="UP000807115"/>
    </source>
</evidence>